<dbReference type="Gene3D" id="3.60.10.10">
    <property type="entry name" value="Endonuclease/exonuclease/phosphatase"/>
    <property type="match status" value="1"/>
</dbReference>
<dbReference type="InterPro" id="IPR036691">
    <property type="entry name" value="Endo/exonu/phosph_ase_sf"/>
</dbReference>
<dbReference type="EMBL" id="UYSU01035766">
    <property type="protein sequence ID" value="VDL96659.1"/>
    <property type="molecule type" value="Genomic_DNA"/>
</dbReference>
<name>A0A3P7CEU4_SCHSO</name>
<organism evidence="2 3">
    <name type="scientific">Schistocephalus solidus</name>
    <name type="common">Tapeworm</name>
    <dbReference type="NCBI Taxonomy" id="70667"/>
    <lineage>
        <taxon>Eukaryota</taxon>
        <taxon>Metazoa</taxon>
        <taxon>Spiralia</taxon>
        <taxon>Lophotrochozoa</taxon>
        <taxon>Platyhelminthes</taxon>
        <taxon>Cestoda</taxon>
        <taxon>Eucestoda</taxon>
        <taxon>Diphyllobothriidea</taxon>
        <taxon>Diphyllobothriidae</taxon>
        <taxon>Schistocephalus</taxon>
    </lineage>
</organism>
<evidence type="ECO:0000313" key="3">
    <source>
        <dbReference type="Proteomes" id="UP000275846"/>
    </source>
</evidence>
<evidence type="ECO:0000313" key="2">
    <source>
        <dbReference type="EMBL" id="VDL96659.1"/>
    </source>
</evidence>
<protein>
    <submittedName>
        <fullName evidence="2">Uncharacterized protein</fullName>
    </submittedName>
</protein>
<sequence>MTPGSGGGGGESAVAAAQGYYHLKLIHAQVTVPAPPGVEHTVDLVEIDGRTAEVGNAPVAASNWYLTLPCGSSKPGSSSGHTPGNHHDRRAKPGSSQLELRTALVTRELARYKVGIAVISETRFSEQGQLEMGAGYTFFWSSRPKAERRDAGAAFAIRNEIMGRLPYLPQSINDRLMSLRLAPGRQLRHHHHHLEQGLLPESQLGFRRNRRNTHVIFAAR</sequence>
<accession>A0A3P7CEU4</accession>
<keyword evidence="3" id="KW-1185">Reference proteome</keyword>
<evidence type="ECO:0000256" key="1">
    <source>
        <dbReference type="SAM" id="MobiDB-lite"/>
    </source>
</evidence>
<dbReference type="AlphaFoldDB" id="A0A3P7CEU4"/>
<dbReference type="Proteomes" id="UP000275846">
    <property type="component" value="Unassembled WGS sequence"/>
</dbReference>
<reference evidence="2 3" key="1">
    <citation type="submission" date="2018-11" db="EMBL/GenBank/DDBJ databases">
        <authorList>
            <consortium name="Pathogen Informatics"/>
        </authorList>
    </citation>
    <scope>NUCLEOTIDE SEQUENCE [LARGE SCALE GENOMIC DNA]</scope>
    <source>
        <strain evidence="2 3">NST_G2</strain>
    </source>
</reference>
<gene>
    <name evidence="2" type="ORF">SSLN_LOCUS10274</name>
</gene>
<feature type="region of interest" description="Disordered" evidence="1">
    <location>
        <begin position="72"/>
        <end position="98"/>
    </location>
</feature>
<proteinExistence type="predicted"/>